<dbReference type="Pfam" id="PF05050">
    <property type="entry name" value="Methyltransf_21"/>
    <property type="match status" value="1"/>
</dbReference>
<dbReference type="eggNOG" id="COG1086">
    <property type="taxonomic scope" value="Bacteria"/>
</dbReference>
<dbReference type="Proteomes" id="UP000002432">
    <property type="component" value="Chromosome"/>
</dbReference>
<dbReference type="HOGENOM" id="CLU_048284_0_0_0"/>
<dbReference type="NCBIfam" id="TIGR01444">
    <property type="entry name" value="fkbM_fam"/>
    <property type="match status" value="1"/>
</dbReference>
<evidence type="ECO:0000313" key="2">
    <source>
        <dbReference type="EMBL" id="ABF41846.1"/>
    </source>
</evidence>
<dbReference type="OrthoDB" id="5329963at2"/>
<dbReference type="GO" id="GO:0032259">
    <property type="term" value="P:methylation"/>
    <property type="evidence" value="ECO:0007669"/>
    <property type="project" value="UniProtKB-KW"/>
</dbReference>
<dbReference type="EMBL" id="CP000360">
    <property type="protein sequence ID" value="ABF41846.1"/>
    <property type="molecule type" value="Genomic_DNA"/>
</dbReference>
<proteinExistence type="predicted"/>
<keyword evidence="3" id="KW-1185">Reference proteome</keyword>
<keyword evidence="2" id="KW-0808">Transferase</keyword>
<dbReference type="AlphaFoldDB" id="Q1IMQ4"/>
<dbReference type="SUPFAM" id="SSF53335">
    <property type="entry name" value="S-adenosyl-L-methionine-dependent methyltransferases"/>
    <property type="match status" value="1"/>
</dbReference>
<feature type="domain" description="Methyltransferase FkbM" evidence="1">
    <location>
        <begin position="229"/>
        <end position="370"/>
    </location>
</feature>
<gene>
    <name evidence="2" type="ordered locus">Acid345_2845</name>
</gene>
<dbReference type="EnsemblBacteria" id="ABF41846">
    <property type="protein sequence ID" value="ABF41846"/>
    <property type="gene ID" value="Acid345_2845"/>
</dbReference>
<dbReference type="InterPro" id="IPR029063">
    <property type="entry name" value="SAM-dependent_MTases_sf"/>
</dbReference>
<organism evidence="2 3">
    <name type="scientific">Koribacter versatilis (strain Ellin345)</name>
    <dbReference type="NCBI Taxonomy" id="204669"/>
    <lineage>
        <taxon>Bacteria</taxon>
        <taxon>Pseudomonadati</taxon>
        <taxon>Acidobacteriota</taxon>
        <taxon>Terriglobia</taxon>
        <taxon>Terriglobales</taxon>
        <taxon>Candidatus Korobacteraceae</taxon>
        <taxon>Candidatus Korobacter</taxon>
    </lineage>
</organism>
<keyword evidence="2" id="KW-0489">Methyltransferase</keyword>
<dbReference type="PANTHER" id="PTHR34203">
    <property type="entry name" value="METHYLTRANSFERASE, FKBM FAMILY PROTEIN"/>
    <property type="match status" value="1"/>
</dbReference>
<dbReference type="InterPro" id="IPR052514">
    <property type="entry name" value="SAM-dependent_MTase"/>
</dbReference>
<dbReference type="STRING" id="204669.Acid345_2845"/>
<evidence type="ECO:0000313" key="3">
    <source>
        <dbReference type="Proteomes" id="UP000002432"/>
    </source>
</evidence>
<dbReference type="InterPro" id="IPR006342">
    <property type="entry name" value="FkbM_mtfrase"/>
</dbReference>
<dbReference type="PANTHER" id="PTHR34203:SF15">
    <property type="entry name" value="SLL1173 PROTEIN"/>
    <property type="match status" value="1"/>
</dbReference>
<evidence type="ECO:0000259" key="1">
    <source>
        <dbReference type="Pfam" id="PF05050"/>
    </source>
</evidence>
<dbReference type="Gene3D" id="3.40.50.150">
    <property type="entry name" value="Vaccinia Virus protein VP39"/>
    <property type="match status" value="1"/>
</dbReference>
<dbReference type="GO" id="GO:0008168">
    <property type="term" value="F:methyltransferase activity"/>
    <property type="evidence" value="ECO:0007669"/>
    <property type="project" value="UniProtKB-KW"/>
</dbReference>
<name>Q1IMQ4_KORVE</name>
<protein>
    <submittedName>
        <fullName evidence="2">Methyltransferase FkbM</fullName>
    </submittedName>
</protein>
<sequence>MAAEPAGSPEALLTEEMRDPGEELERLLAEGVAGAKLREATSFDELAGKDRTDLLLFGAGGHGRYTASGLRNAGIEPICFIDNNAALWGQRVEGVPVLSPAEGIRRYGSTAVFVVTVWRGEGTEKTAARIAHLQSQGCKTVVPFLPLFWKYAEHLLPRYALDLPHRAHEQAGAIRKAFGLMADDLSRREFVAQLRWRLFGDSESLPDPVVPIYFREELFSITDHEDFVDCGAYDGDTLAQFLAESRNRISSAWLFEPDPANCDKLMARVATLPDEVRPRIRCYNAATGETNVRVRMMTGAGVASSVGAGDLEVECVTLDSVLGDAPVSYLKLDVEGFELPTLRGAAQSIRRNKPILAMSAYHRQDDIWVLPLYIHELDPEYKLYLRPHLLEGWDLVLYAVPPSRSLP</sequence>
<dbReference type="KEGG" id="aba:Acid345_2845"/>
<dbReference type="Gene3D" id="3.40.50.720">
    <property type="entry name" value="NAD(P)-binding Rossmann-like Domain"/>
    <property type="match status" value="1"/>
</dbReference>
<accession>Q1IMQ4</accession>
<reference evidence="2 3" key="1">
    <citation type="journal article" date="2009" name="Appl. Environ. Microbiol.">
        <title>Three genomes from the phylum Acidobacteria provide insight into the lifestyles of these microorganisms in soils.</title>
        <authorList>
            <person name="Ward N.L."/>
            <person name="Challacombe J.F."/>
            <person name="Janssen P.H."/>
            <person name="Henrissat B."/>
            <person name="Coutinho P.M."/>
            <person name="Wu M."/>
            <person name="Xie G."/>
            <person name="Haft D.H."/>
            <person name="Sait M."/>
            <person name="Badger J."/>
            <person name="Barabote R.D."/>
            <person name="Bradley B."/>
            <person name="Brettin T.S."/>
            <person name="Brinkac L.M."/>
            <person name="Bruce D."/>
            <person name="Creasy T."/>
            <person name="Daugherty S.C."/>
            <person name="Davidsen T.M."/>
            <person name="DeBoy R.T."/>
            <person name="Detter J.C."/>
            <person name="Dodson R.J."/>
            <person name="Durkin A.S."/>
            <person name="Ganapathy A."/>
            <person name="Gwinn-Giglio M."/>
            <person name="Han C.S."/>
            <person name="Khouri H."/>
            <person name="Kiss H."/>
            <person name="Kothari S.P."/>
            <person name="Madupu R."/>
            <person name="Nelson K.E."/>
            <person name="Nelson W.C."/>
            <person name="Paulsen I."/>
            <person name="Penn K."/>
            <person name="Ren Q."/>
            <person name="Rosovitz M.J."/>
            <person name="Selengut J.D."/>
            <person name="Shrivastava S."/>
            <person name="Sullivan S.A."/>
            <person name="Tapia R."/>
            <person name="Thompson L.S."/>
            <person name="Watkins K.L."/>
            <person name="Yang Q."/>
            <person name="Yu C."/>
            <person name="Zafar N."/>
            <person name="Zhou L."/>
            <person name="Kuske C.R."/>
        </authorList>
    </citation>
    <scope>NUCLEOTIDE SEQUENCE [LARGE SCALE GENOMIC DNA]</scope>
    <source>
        <strain evidence="2 3">Ellin345</strain>
    </source>
</reference>